<dbReference type="PROSITE" id="PS51257">
    <property type="entry name" value="PROKAR_LIPOPROTEIN"/>
    <property type="match status" value="1"/>
</dbReference>
<name>A0A1L1PUN3_HYDIT</name>
<feature type="chain" id="PRO_5009681672" description="Lipoprotein" evidence="1">
    <location>
        <begin position="21"/>
        <end position="167"/>
    </location>
</feature>
<proteinExistence type="predicted"/>
<accession>A0A1L1PUN3</accession>
<protein>
    <recommendedName>
        <fullName evidence="4">Lipoprotein</fullName>
    </recommendedName>
</protein>
<organism evidence="2 3">
    <name type="scientific">Hydrogenophaga intermedia</name>
    <dbReference type="NCBI Taxonomy" id="65786"/>
    <lineage>
        <taxon>Bacteria</taxon>
        <taxon>Pseudomonadati</taxon>
        <taxon>Pseudomonadota</taxon>
        <taxon>Betaproteobacteria</taxon>
        <taxon>Burkholderiales</taxon>
        <taxon>Comamonadaceae</taxon>
        <taxon>Hydrogenophaga</taxon>
    </lineage>
</organism>
<gene>
    <name evidence="2" type="ORF">BN948_05052</name>
</gene>
<dbReference type="AlphaFoldDB" id="A0A1L1PUN3"/>
<feature type="signal peptide" evidence="1">
    <location>
        <begin position="1"/>
        <end position="20"/>
    </location>
</feature>
<evidence type="ECO:0000256" key="1">
    <source>
        <dbReference type="SAM" id="SignalP"/>
    </source>
</evidence>
<evidence type="ECO:0008006" key="4">
    <source>
        <dbReference type="Google" id="ProtNLM"/>
    </source>
</evidence>
<dbReference type="RefSeq" id="WP_238327268.1">
    <property type="nucleotide sequence ID" value="NZ_CCAE010000103.1"/>
</dbReference>
<evidence type="ECO:0000313" key="2">
    <source>
        <dbReference type="EMBL" id="CDN90607.1"/>
    </source>
</evidence>
<sequence precursor="true">MSARLAVCLFVLALSACSSGPPTPAWQMSARSSLDASAIAWLEGRDAVHSAEFTRARAAVARTGQLDLIARAELHRCALRVATLVFEPCAGFDALATDATPEDAAYARYLANRLQPGDAERLPPAHRAALAATDPAAALRGVDDPVTRLVAAGAALQRAQGFCRVAS</sequence>
<evidence type="ECO:0000313" key="3">
    <source>
        <dbReference type="Proteomes" id="UP000028878"/>
    </source>
</evidence>
<keyword evidence="1" id="KW-0732">Signal</keyword>
<dbReference type="Proteomes" id="UP000028878">
    <property type="component" value="Unassembled WGS sequence"/>
</dbReference>
<keyword evidence="3" id="KW-1185">Reference proteome</keyword>
<dbReference type="EMBL" id="CCAE010000103">
    <property type="protein sequence ID" value="CDN90607.1"/>
    <property type="molecule type" value="Genomic_DNA"/>
</dbReference>
<reference evidence="3" key="1">
    <citation type="submission" date="2014-11" db="EMBL/GenBank/DDBJ databases">
        <title>Draft genome sequence of Hydrogenophaga intermedia S1.</title>
        <authorList>
            <person name="Gan H.M."/>
            <person name="Chew T.H."/>
            <person name="Stolz A."/>
        </authorList>
    </citation>
    <scope>NUCLEOTIDE SEQUENCE [LARGE SCALE GENOMIC DNA]</scope>
    <source>
        <strain evidence="3">S1</strain>
    </source>
</reference>